<dbReference type="RefSeq" id="WP_379693223.1">
    <property type="nucleotide sequence ID" value="NZ_JBHSXH010000009.1"/>
</dbReference>
<protein>
    <submittedName>
        <fullName evidence="2">HAD family hydrolase</fullName>
        <ecNumber evidence="2">3.-.-.-</ecNumber>
    </submittedName>
</protein>
<evidence type="ECO:0000313" key="3">
    <source>
        <dbReference type="Proteomes" id="UP001596408"/>
    </source>
</evidence>
<dbReference type="InterPro" id="IPR050155">
    <property type="entry name" value="HAD-like_hydrolase_sf"/>
</dbReference>
<dbReference type="Proteomes" id="UP001596408">
    <property type="component" value="Unassembled WGS sequence"/>
</dbReference>
<proteinExistence type="inferred from homology"/>
<dbReference type="SFLD" id="SFLDG01129">
    <property type="entry name" value="C1.5:_HAD__Beta-PGM__Phosphata"/>
    <property type="match status" value="1"/>
</dbReference>
<reference evidence="2 3" key="1">
    <citation type="journal article" date="2019" name="Int. J. Syst. Evol. Microbiol.">
        <title>The Global Catalogue of Microorganisms (GCM) 10K type strain sequencing project: providing services to taxonomists for standard genome sequencing and annotation.</title>
        <authorList>
            <consortium name="The Broad Institute Genomics Platform"/>
            <consortium name="The Broad Institute Genome Sequencing Center for Infectious Disease"/>
            <person name="Wu L."/>
            <person name="Ma J."/>
        </authorList>
    </citation>
    <scope>NUCLEOTIDE SEQUENCE [LARGE SCALE GENOMIC DNA]</scope>
    <source>
        <strain evidence="2 3">YIM 94188</strain>
    </source>
</reference>
<dbReference type="Gene3D" id="1.10.150.240">
    <property type="entry name" value="Putative phosphatase, domain 2"/>
    <property type="match status" value="1"/>
</dbReference>
<accession>A0ABD5TVX0</accession>
<keyword evidence="2" id="KW-0378">Hydrolase</keyword>
<dbReference type="EC" id="3.-.-.-" evidence="2"/>
<dbReference type="AlphaFoldDB" id="A0ABD5TVX0"/>
<dbReference type="InterPro" id="IPR023214">
    <property type="entry name" value="HAD_sf"/>
</dbReference>
<dbReference type="InterPro" id="IPR041492">
    <property type="entry name" value="HAD_2"/>
</dbReference>
<dbReference type="PANTHER" id="PTHR43434:SF1">
    <property type="entry name" value="PHOSPHOGLYCOLATE PHOSPHATASE"/>
    <property type="match status" value="1"/>
</dbReference>
<gene>
    <name evidence="2" type="ORF">ACFQEV_05155</name>
</gene>
<dbReference type="InterPro" id="IPR023198">
    <property type="entry name" value="PGP-like_dom2"/>
</dbReference>
<dbReference type="PANTHER" id="PTHR43434">
    <property type="entry name" value="PHOSPHOGLYCOLATE PHOSPHATASE"/>
    <property type="match status" value="1"/>
</dbReference>
<dbReference type="SUPFAM" id="SSF56784">
    <property type="entry name" value="HAD-like"/>
    <property type="match status" value="1"/>
</dbReference>
<organism evidence="2 3">
    <name type="scientific">Halopelagius fulvigenes</name>
    <dbReference type="NCBI Taxonomy" id="1198324"/>
    <lineage>
        <taxon>Archaea</taxon>
        <taxon>Methanobacteriati</taxon>
        <taxon>Methanobacteriota</taxon>
        <taxon>Stenosarchaea group</taxon>
        <taxon>Halobacteria</taxon>
        <taxon>Halobacteriales</taxon>
        <taxon>Haloferacaceae</taxon>
    </lineage>
</organism>
<dbReference type="SFLD" id="SFLDS00003">
    <property type="entry name" value="Haloacid_Dehalogenase"/>
    <property type="match status" value="1"/>
</dbReference>
<keyword evidence="3" id="KW-1185">Reference proteome</keyword>
<evidence type="ECO:0000313" key="2">
    <source>
        <dbReference type="EMBL" id="MFC6824384.1"/>
    </source>
</evidence>
<dbReference type="InterPro" id="IPR006439">
    <property type="entry name" value="HAD-SF_hydro_IA"/>
</dbReference>
<dbReference type="Gene3D" id="3.40.50.1000">
    <property type="entry name" value="HAD superfamily/HAD-like"/>
    <property type="match status" value="1"/>
</dbReference>
<dbReference type="GO" id="GO:0016787">
    <property type="term" value="F:hydrolase activity"/>
    <property type="evidence" value="ECO:0007669"/>
    <property type="project" value="UniProtKB-KW"/>
</dbReference>
<dbReference type="InterPro" id="IPR036412">
    <property type="entry name" value="HAD-like_sf"/>
</dbReference>
<evidence type="ECO:0000256" key="1">
    <source>
        <dbReference type="ARBA" id="ARBA00007958"/>
    </source>
</evidence>
<name>A0ABD5TVX0_9EURY</name>
<comment type="caution">
    <text evidence="2">The sequence shown here is derived from an EMBL/GenBank/DDBJ whole genome shotgun (WGS) entry which is preliminary data.</text>
</comment>
<comment type="similarity">
    <text evidence="1">Belongs to the HAD-like hydrolase superfamily.</text>
</comment>
<dbReference type="NCBIfam" id="TIGR01549">
    <property type="entry name" value="HAD-SF-IA-v1"/>
    <property type="match status" value="1"/>
</dbReference>
<sequence length="227" mass="25253">MTSYDTVLFDSDGVLVDPPSYETKVEAVQSAFEEVGVTRAEKRHVDAIVNGTTVEGLHEICAAYDLDTDLFWEARERHDEQSQFEKFEAGSRSCYDDVTAISGLSQRCGVVSNNHRSTIEFVLDFFDLESAFETYYGREKTVESLDLKKPNTHYLDRALTELGGESALYIGDSESDVIAAHRAGVDSVFVSRPHCRDTDLSVTPTYETDSLHGVAKIANGDGRAYRK</sequence>
<dbReference type="Pfam" id="PF13419">
    <property type="entry name" value="HAD_2"/>
    <property type="match status" value="1"/>
</dbReference>
<dbReference type="EMBL" id="JBHSXH010000009">
    <property type="protein sequence ID" value="MFC6824384.1"/>
    <property type="molecule type" value="Genomic_DNA"/>
</dbReference>